<protein>
    <recommendedName>
        <fullName evidence="13">Bardet-Biedl syndrome 2 protein homolog</fullName>
    </recommendedName>
</protein>
<dbReference type="InterPro" id="IPR016616">
    <property type="entry name" value="Bardet-Biedl_syndrome_2_prot"/>
</dbReference>
<organism evidence="11 12">
    <name type="scientific">Pieris macdunnoughi</name>
    <dbReference type="NCBI Taxonomy" id="345717"/>
    <lineage>
        <taxon>Eukaryota</taxon>
        <taxon>Metazoa</taxon>
        <taxon>Ecdysozoa</taxon>
        <taxon>Arthropoda</taxon>
        <taxon>Hexapoda</taxon>
        <taxon>Insecta</taxon>
        <taxon>Pterygota</taxon>
        <taxon>Neoptera</taxon>
        <taxon>Endopterygota</taxon>
        <taxon>Lepidoptera</taxon>
        <taxon>Glossata</taxon>
        <taxon>Ditrysia</taxon>
        <taxon>Papilionoidea</taxon>
        <taxon>Pieridae</taxon>
        <taxon>Pierinae</taxon>
        <taxon>Pieris</taxon>
    </lineage>
</organism>
<keyword evidence="3" id="KW-0963">Cytoplasm</keyword>
<dbReference type="GO" id="GO:0031514">
    <property type="term" value="C:motile cilium"/>
    <property type="evidence" value="ECO:0007669"/>
    <property type="project" value="TreeGrafter"/>
</dbReference>
<dbReference type="PANTHER" id="PTHR32465:SF0">
    <property type="entry name" value="BARDET-BIEDL SYNDROME 2 PROTEIN"/>
    <property type="match status" value="1"/>
</dbReference>
<keyword evidence="12" id="KW-1185">Reference proteome</keyword>
<evidence type="ECO:0000256" key="5">
    <source>
        <dbReference type="ARBA" id="ARBA00023212"/>
    </source>
</evidence>
<dbReference type="Pfam" id="PF14782">
    <property type="entry name" value="BBS2_GAE"/>
    <property type="match status" value="1"/>
</dbReference>
<sequence>MQISTVQPVFKLELNHKVTSGVVIIAKYDGTHPCLTASAGYDKIIIHHPHGLVGGRAQRSEAHAEVSELNLSQAVKALAAGPLKDDCTRDMLLIGSPTQILAYDVHENTDLFFKEVPDGVNVINTGRVGKSSEMLAVVGGNSSVIGLNGKGEEIFWNVVSGRVVAVTVFDFDKDGENELLIGCEDSFIRVMKNNQFMVELPETGSVLCLSPISDVRFAYGLENGTIGVYEEGIRLWRVKSKQNAVSLQSSGEWLACCWTNGRVDWRDGTGRVVRRIQLRSNSAGMLLADYRSLGVPDLVCVSDRGEVLGYPPYQESSGFNITKKYATEEDRLAITELMNKKQALMVELQHYEANAAMDNSNADLGHKPSSAMPTNTRLQVAVTTDCDEGCIQLAISTNNETIVRAALILAEGVFETGETLACHPSRGQLRPILFIPLRPPRDVPIDVHIKALIGYPDSEQFHIFELTKHLPRFSMYKLIDASIQKQKIEGNVTFHITERVQRIYIWINQNFLLEKEIEIANEEAKDINLNFICLRDESNLQMNFSVDGQVKLTTNDIRLAGDLIQSLATFLNLTNLQVCYYFSQIPFIVQNIKQKVCFLNIYYNLVHNFNK</sequence>
<evidence type="ECO:0000256" key="1">
    <source>
        <dbReference type="ARBA" id="ARBA00004138"/>
    </source>
</evidence>
<keyword evidence="6" id="KW-0966">Cell projection</keyword>
<feature type="domain" description="BBS2 platform" evidence="10">
    <location>
        <begin position="489"/>
        <end position="571"/>
    </location>
</feature>
<comment type="caution">
    <text evidence="11">The sequence shown here is derived from an EMBL/GenBank/DDBJ whole genome shotgun (WGS) entry which is preliminary data.</text>
</comment>
<reference evidence="11" key="1">
    <citation type="submission" date="2021-02" db="EMBL/GenBank/DDBJ databases">
        <authorList>
            <person name="Steward A R."/>
        </authorList>
    </citation>
    <scope>NUCLEOTIDE SEQUENCE</scope>
</reference>
<dbReference type="Proteomes" id="UP000663880">
    <property type="component" value="Unassembled WGS sequence"/>
</dbReference>
<dbReference type="InterPro" id="IPR036322">
    <property type="entry name" value="WD40_repeat_dom_sf"/>
</dbReference>
<dbReference type="InterPro" id="IPR029333">
    <property type="entry name" value="BBS2_GAE_dom"/>
</dbReference>
<dbReference type="GO" id="GO:0036064">
    <property type="term" value="C:ciliary basal body"/>
    <property type="evidence" value="ECO:0007669"/>
    <property type="project" value="TreeGrafter"/>
</dbReference>
<dbReference type="Gene3D" id="2.130.10.10">
    <property type="entry name" value="YVTN repeat-like/Quinoprotein amine dehydrogenase"/>
    <property type="match status" value="1"/>
</dbReference>
<dbReference type="InterPro" id="IPR029429">
    <property type="entry name" value="BBS2_Mid"/>
</dbReference>
<dbReference type="EMBL" id="CAJOBZ010000006">
    <property type="protein sequence ID" value="CAF4808922.1"/>
    <property type="molecule type" value="Genomic_DNA"/>
</dbReference>
<keyword evidence="4" id="KW-0969">Cilium</keyword>
<evidence type="ECO:0000313" key="11">
    <source>
        <dbReference type="EMBL" id="CAF4808922.1"/>
    </source>
</evidence>
<name>A0A821PU58_9NEOP</name>
<dbReference type="InterPro" id="IPR029430">
    <property type="entry name" value="BBS2_N"/>
</dbReference>
<evidence type="ECO:0000313" key="12">
    <source>
        <dbReference type="Proteomes" id="UP000663880"/>
    </source>
</evidence>
<comment type="subcellular location">
    <subcellularLocation>
        <location evidence="1">Cell projection</location>
        <location evidence="1">Cilium</location>
    </subcellularLocation>
    <subcellularLocation>
        <location evidence="2">Cytoplasm</location>
        <location evidence="2">Cytoskeleton</location>
    </subcellularLocation>
</comment>
<accession>A0A821PU58</accession>
<gene>
    <name evidence="11" type="ORF">PMACD_LOCUS3920</name>
</gene>
<dbReference type="Pfam" id="PF14781">
    <property type="entry name" value="BBS2_N"/>
    <property type="match status" value="1"/>
</dbReference>
<dbReference type="GO" id="GO:0043005">
    <property type="term" value="C:neuron projection"/>
    <property type="evidence" value="ECO:0007669"/>
    <property type="project" value="TreeGrafter"/>
</dbReference>
<evidence type="ECO:0000259" key="8">
    <source>
        <dbReference type="Pfam" id="PF14782"/>
    </source>
</evidence>
<dbReference type="AlphaFoldDB" id="A0A821PU58"/>
<feature type="domain" description="Ciliary BBSome complex subunit 2 N-terminal" evidence="7">
    <location>
        <begin position="25"/>
        <end position="126"/>
    </location>
</feature>
<evidence type="ECO:0000256" key="6">
    <source>
        <dbReference type="ARBA" id="ARBA00023273"/>
    </source>
</evidence>
<dbReference type="GO" id="GO:1905515">
    <property type="term" value="P:non-motile cilium assembly"/>
    <property type="evidence" value="ECO:0007669"/>
    <property type="project" value="InterPro"/>
</dbReference>
<evidence type="ECO:0000256" key="3">
    <source>
        <dbReference type="ARBA" id="ARBA00022490"/>
    </source>
</evidence>
<dbReference type="InterPro" id="IPR015943">
    <property type="entry name" value="WD40/YVTN_repeat-like_dom_sf"/>
</dbReference>
<evidence type="ECO:0000259" key="7">
    <source>
        <dbReference type="Pfam" id="PF14781"/>
    </source>
</evidence>
<evidence type="ECO:0000256" key="4">
    <source>
        <dbReference type="ARBA" id="ARBA00023069"/>
    </source>
</evidence>
<proteinExistence type="predicted"/>
<feature type="domain" description="BBS2 GAE" evidence="8">
    <location>
        <begin position="387"/>
        <end position="473"/>
    </location>
</feature>
<keyword evidence="5" id="KW-0206">Cytoskeleton</keyword>
<dbReference type="PANTHER" id="PTHR32465">
    <property type="entry name" value="BARDET-BIEDL SYNDROME 2 PROTEIN"/>
    <property type="match status" value="1"/>
</dbReference>
<evidence type="ECO:0000256" key="2">
    <source>
        <dbReference type="ARBA" id="ARBA00004245"/>
    </source>
</evidence>
<evidence type="ECO:0000259" key="10">
    <source>
        <dbReference type="Pfam" id="PF23350"/>
    </source>
</evidence>
<dbReference type="GO" id="GO:0016020">
    <property type="term" value="C:membrane"/>
    <property type="evidence" value="ECO:0007669"/>
    <property type="project" value="TreeGrafter"/>
</dbReference>
<evidence type="ECO:0000259" key="9">
    <source>
        <dbReference type="Pfam" id="PF14783"/>
    </source>
</evidence>
<dbReference type="Pfam" id="PF14783">
    <property type="entry name" value="BBS2_Mid"/>
    <property type="match status" value="1"/>
</dbReference>
<feature type="domain" description="Ciliary BBSome complex subunit 2 middle region" evidence="9">
    <location>
        <begin position="165"/>
        <end position="266"/>
    </location>
</feature>
<dbReference type="GO" id="GO:0034464">
    <property type="term" value="C:BBSome"/>
    <property type="evidence" value="ECO:0007669"/>
    <property type="project" value="InterPro"/>
</dbReference>
<dbReference type="InterPro" id="IPR055379">
    <property type="entry name" value="BBS2_pf_dom"/>
</dbReference>
<dbReference type="Pfam" id="PF23350">
    <property type="entry name" value="BBS2_pf"/>
    <property type="match status" value="1"/>
</dbReference>
<dbReference type="SUPFAM" id="SSF50978">
    <property type="entry name" value="WD40 repeat-like"/>
    <property type="match status" value="1"/>
</dbReference>
<evidence type="ECO:0008006" key="13">
    <source>
        <dbReference type="Google" id="ProtNLM"/>
    </source>
</evidence>
<dbReference type="OrthoDB" id="2120021at2759"/>